<dbReference type="PANTHER" id="PTHR30468:SF9">
    <property type="entry name" value="ALPHA-KETOGLUTARATE-DEPENDENT TAURINE DIOXYGENASE (AFU_ORTHOLOGUE AFUA_3G01010)"/>
    <property type="match status" value="1"/>
</dbReference>
<gene>
    <name evidence="7" type="ORF">MCOR33_009063</name>
</gene>
<reference evidence="7" key="1">
    <citation type="submission" date="2021-01" db="EMBL/GenBank/DDBJ databases">
        <title>Deciphering the adaptive evolutionary patterns associated with biogeogrpahic diversity in the finger millet blast pathogen Magnaporthe oryzae in Eastern Africa.</title>
        <authorList>
            <person name="Onyema G."/>
            <person name="Shittu T.A."/>
            <person name="Dodsworth S."/>
            <person name="Devilliers S."/>
            <person name="Muthumeenakshi S."/>
            <person name="Sreenivasaprasad S."/>
        </authorList>
    </citation>
    <scope>NUCLEOTIDE SEQUENCE</scope>
    <source>
        <strain evidence="7">D15/s37</strain>
    </source>
</reference>
<dbReference type="Gene3D" id="3.60.130.10">
    <property type="entry name" value="Clavaminate synthase-like"/>
    <property type="match status" value="1"/>
</dbReference>
<dbReference type="PANTHER" id="PTHR30468">
    <property type="entry name" value="ALPHA-KETOGLUTARATE-DEPENDENT SULFONATE DIOXYGENASE"/>
    <property type="match status" value="1"/>
</dbReference>
<evidence type="ECO:0000256" key="6">
    <source>
        <dbReference type="ARBA" id="ARBA00023004"/>
    </source>
</evidence>
<name>A0ABQ8N9N9_PYRGI</name>
<keyword evidence="8" id="KW-1185">Reference proteome</keyword>
<dbReference type="InterPro" id="IPR042098">
    <property type="entry name" value="TauD-like_sf"/>
</dbReference>
<evidence type="ECO:0000256" key="4">
    <source>
        <dbReference type="ARBA" id="ARBA00022964"/>
    </source>
</evidence>
<organism evidence="7 8">
    <name type="scientific">Pyricularia grisea</name>
    <name type="common">Crabgrass-specific blast fungus</name>
    <name type="synonym">Magnaporthe grisea</name>
    <dbReference type="NCBI Taxonomy" id="148305"/>
    <lineage>
        <taxon>Eukaryota</taxon>
        <taxon>Fungi</taxon>
        <taxon>Dikarya</taxon>
        <taxon>Ascomycota</taxon>
        <taxon>Pezizomycotina</taxon>
        <taxon>Sordariomycetes</taxon>
        <taxon>Sordariomycetidae</taxon>
        <taxon>Magnaporthales</taxon>
        <taxon>Pyriculariaceae</taxon>
        <taxon>Pyricularia</taxon>
    </lineage>
</organism>
<comment type="similarity">
    <text evidence="2">Belongs to the TfdA dioxygenase family.</text>
</comment>
<keyword evidence="6" id="KW-0408">Iron</keyword>
<evidence type="ECO:0000256" key="1">
    <source>
        <dbReference type="ARBA" id="ARBA00001954"/>
    </source>
</evidence>
<comment type="cofactor">
    <cofactor evidence="1">
        <name>Fe(2+)</name>
        <dbReference type="ChEBI" id="CHEBI:29033"/>
    </cofactor>
</comment>
<evidence type="ECO:0000313" key="8">
    <source>
        <dbReference type="Proteomes" id="UP001059893"/>
    </source>
</evidence>
<protein>
    <submittedName>
        <fullName evidence="7">Uncharacterized protein</fullName>
    </submittedName>
</protein>
<evidence type="ECO:0000256" key="2">
    <source>
        <dbReference type="ARBA" id="ARBA00005896"/>
    </source>
</evidence>
<accession>A0ABQ8N9N9</accession>
<dbReference type="EMBL" id="JABSND010000238">
    <property type="protein sequence ID" value="KAI6293555.1"/>
    <property type="molecule type" value="Genomic_DNA"/>
</dbReference>
<keyword evidence="5" id="KW-0560">Oxidoreductase</keyword>
<dbReference type="SUPFAM" id="SSF51197">
    <property type="entry name" value="Clavaminate synthase-like"/>
    <property type="match status" value="1"/>
</dbReference>
<evidence type="ECO:0000256" key="5">
    <source>
        <dbReference type="ARBA" id="ARBA00023002"/>
    </source>
</evidence>
<sequence length="125" mass="13416">MAPAPINPIIPITNTKAPLKPKKNLDLPAPARQRLEKAGFDLSEGPLRGARARGAGPARRQIKKALLGAAAQVADLTTYVGTEIEGLQFEDLTDRQKDELALLVAERSVVCFRDLRPAPEPATAV</sequence>
<dbReference type="InterPro" id="IPR051323">
    <property type="entry name" value="AtsK-like"/>
</dbReference>
<comment type="caution">
    <text evidence="7">The sequence shown here is derived from an EMBL/GenBank/DDBJ whole genome shotgun (WGS) entry which is preliminary data.</text>
</comment>
<keyword evidence="4" id="KW-0223">Dioxygenase</keyword>
<keyword evidence="3" id="KW-0479">Metal-binding</keyword>
<evidence type="ECO:0000313" key="7">
    <source>
        <dbReference type="EMBL" id="KAI6293555.1"/>
    </source>
</evidence>
<dbReference type="Proteomes" id="UP001059893">
    <property type="component" value="Unassembled WGS sequence"/>
</dbReference>
<evidence type="ECO:0000256" key="3">
    <source>
        <dbReference type="ARBA" id="ARBA00022723"/>
    </source>
</evidence>
<proteinExistence type="inferred from homology"/>